<protein>
    <recommendedName>
        <fullName evidence="2">Chitin-binding type-4 domain-containing protein</fullName>
    </recommendedName>
</protein>
<feature type="domain" description="Chitin-binding type-4" evidence="2">
    <location>
        <begin position="20"/>
        <end position="176"/>
    </location>
</feature>
<evidence type="ECO:0000313" key="4">
    <source>
        <dbReference type="Proteomes" id="UP000440578"/>
    </source>
</evidence>
<sequence length="400" mass="44718">MVLTCLLLVSSYLVGPASGHGRLWDPPCRATMWRWGYNTPADYNDNQLFCGGKDQHQQHDMGGKCGICGDPYDEPQPRTHEIGGPYYKGIIVSNYTVGQEIEVVVTITANHLGFFQFKICEVPGFDTEATQECLDKNILKLAGSDSTKYYITDEVRDFVVNLQLPEDLECEHCVFQLVAVSGHGRLQDPPCRASMWRFGYDTLPDYTDNQLFCGGKDHEEDMGGKCGICGDPYDEPQPRTHEIGGPYYKGYLVQNYTSGEVVTVTVNLTANHLGFFQFKICPVEGFETEATQECLDDGILEIAGTGSTDYYVTDETKPFYVDVQLPTDLECEHCVFQWRYHCGNSWGHCDNGTDGMGCGPQEEFYGCADVSVHPPAGREPLEFFPIPLDKISAEEEKSRL</sequence>
<dbReference type="EMBL" id="VIIS01000626">
    <property type="protein sequence ID" value="KAF0306851.1"/>
    <property type="molecule type" value="Genomic_DNA"/>
</dbReference>
<dbReference type="PANTHER" id="PTHR21113:SF4">
    <property type="entry name" value="CHITIN-BINDING TYPE-4 DOMAIN-CONTAINING PROTEIN"/>
    <property type="match status" value="1"/>
</dbReference>
<keyword evidence="4" id="KW-1185">Reference proteome</keyword>
<organism evidence="3 4">
    <name type="scientific">Amphibalanus amphitrite</name>
    <name type="common">Striped barnacle</name>
    <name type="synonym">Balanus amphitrite</name>
    <dbReference type="NCBI Taxonomy" id="1232801"/>
    <lineage>
        <taxon>Eukaryota</taxon>
        <taxon>Metazoa</taxon>
        <taxon>Ecdysozoa</taxon>
        <taxon>Arthropoda</taxon>
        <taxon>Crustacea</taxon>
        <taxon>Multicrustacea</taxon>
        <taxon>Cirripedia</taxon>
        <taxon>Thoracica</taxon>
        <taxon>Thoracicalcarea</taxon>
        <taxon>Balanomorpha</taxon>
        <taxon>Balanoidea</taxon>
        <taxon>Balanidae</taxon>
        <taxon>Amphibalaninae</taxon>
        <taxon>Amphibalanus</taxon>
    </lineage>
</organism>
<comment type="caution">
    <text evidence="3">The sequence shown here is derived from an EMBL/GenBank/DDBJ whole genome shotgun (WGS) entry which is preliminary data.</text>
</comment>
<feature type="chain" id="PRO_5025409353" description="Chitin-binding type-4 domain-containing protein" evidence="1">
    <location>
        <begin position="20"/>
        <end position="400"/>
    </location>
</feature>
<evidence type="ECO:0000313" key="3">
    <source>
        <dbReference type="EMBL" id="KAF0306851.1"/>
    </source>
</evidence>
<dbReference type="InterPro" id="IPR004302">
    <property type="entry name" value="Cellulose/chitin-bd_N"/>
</dbReference>
<dbReference type="Pfam" id="PF03067">
    <property type="entry name" value="LPMO_10"/>
    <property type="match status" value="2"/>
</dbReference>
<dbReference type="Proteomes" id="UP000440578">
    <property type="component" value="Unassembled WGS sequence"/>
</dbReference>
<accession>A0A6A4WXK3</accession>
<gene>
    <name evidence="3" type="ORF">FJT64_021748</name>
</gene>
<name>A0A6A4WXK3_AMPAM</name>
<feature type="signal peptide" evidence="1">
    <location>
        <begin position="1"/>
        <end position="19"/>
    </location>
</feature>
<dbReference type="PANTHER" id="PTHR21113">
    <property type="entry name" value="AGAP001705-PA"/>
    <property type="match status" value="1"/>
</dbReference>
<reference evidence="3 4" key="1">
    <citation type="submission" date="2019-07" db="EMBL/GenBank/DDBJ databases">
        <title>Draft genome assembly of a fouling barnacle, Amphibalanus amphitrite (Darwin, 1854): The first reference genome for Thecostraca.</title>
        <authorList>
            <person name="Kim W."/>
        </authorList>
    </citation>
    <scope>NUCLEOTIDE SEQUENCE [LARGE SCALE GENOMIC DNA]</scope>
    <source>
        <strain evidence="3">SNU_AA5</strain>
        <tissue evidence="3">Soma without cirri and trophi</tissue>
    </source>
</reference>
<evidence type="ECO:0000256" key="1">
    <source>
        <dbReference type="SAM" id="SignalP"/>
    </source>
</evidence>
<keyword evidence="1" id="KW-0732">Signal</keyword>
<feature type="domain" description="Chitin-binding type-4" evidence="2">
    <location>
        <begin position="183"/>
        <end position="370"/>
    </location>
</feature>
<dbReference type="AlphaFoldDB" id="A0A6A4WXK3"/>
<proteinExistence type="predicted"/>
<dbReference type="OrthoDB" id="64893at2759"/>
<evidence type="ECO:0000259" key="2">
    <source>
        <dbReference type="Pfam" id="PF03067"/>
    </source>
</evidence>